<dbReference type="PANTHER" id="PTHR46115">
    <property type="entry name" value="THIOREDOXIN-LIKE PROTEIN 1"/>
    <property type="match status" value="1"/>
</dbReference>
<dbReference type="Gene3D" id="3.40.30.10">
    <property type="entry name" value="Glutaredoxin"/>
    <property type="match status" value="1"/>
</dbReference>
<accession>A0ABU2SI98</accession>
<gene>
    <name evidence="3" type="ORF">RM609_05230</name>
</gene>
<dbReference type="Proteomes" id="UP001180531">
    <property type="component" value="Unassembled WGS sequence"/>
</dbReference>
<feature type="domain" description="Thioredoxin" evidence="2">
    <location>
        <begin position="1"/>
        <end position="108"/>
    </location>
</feature>
<name>A0ABU2SI98_9ACTN</name>
<dbReference type="InterPro" id="IPR013766">
    <property type="entry name" value="Thioredoxin_domain"/>
</dbReference>
<keyword evidence="1" id="KW-1015">Disulfide bond</keyword>
<comment type="caution">
    <text evidence="3">The sequence shown here is derived from an EMBL/GenBank/DDBJ whole genome shotgun (WGS) entry which is preliminary data.</text>
</comment>
<dbReference type="EMBL" id="JAVRFI010000002">
    <property type="protein sequence ID" value="MDT0448488.1"/>
    <property type="molecule type" value="Genomic_DNA"/>
</dbReference>
<evidence type="ECO:0000313" key="3">
    <source>
        <dbReference type="EMBL" id="MDT0448488.1"/>
    </source>
</evidence>
<dbReference type="PROSITE" id="PS51352">
    <property type="entry name" value="THIOREDOXIN_2"/>
    <property type="match status" value="1"/>
</dbReference>
<proteinExistence type="predicted"/>
<dbReference type="SUPFAM" id="SSF52833">
    <property type="entry name" value="Thioredoxin-like"/>
    <property type="match status" value="1"/>
</dbReference>
<evidence type="ECO:0000256" key="1">
    <source>
        <dbReference type="ARBA" id="ARBA00023157"/>
    </source>
</evidence>
<evidence type="ECO:0000259" key="2">
    <source>
        <dbReference type="PROSITE" id="PS51352"/>
    </source>
</evidence>
<dbReference type="CDD" id="cd02947">
    <property type="entry name" value="TRX_family"/>
    <property type="match status" value="1"/>
</dbReference>
<evidence type="ECO:0000313" key="4">
    <source>
        <dbReference type="Proteomes" id="UP001180531"/>
    </source>
</evidence>
<sequence>MPVTPLTSLDEFERAIALERPVVVCFCATWANLCRTIVPVFEKLSGLPEFTRTVGFYSVDVDEAYDVVQKAGVGPIPTFVAFRGGSRLAEVVAPAPDALRELIGGVAAGSD</sequence>
<dbReference type="RefSeq" id="WP_311608280.1">
    <property type="nucleotide sequence ID" value="NZ_JAVRFI010000002.1"/>
</dbReference>
<keyword evidence="4" id="KW-1185">Reference proteome</keyword>
<reference evidence="3" key="1">
    <citation type="submission" date="2024-05" db="EMBL/GenBank/DDBJ databases">
        <title>30 novel species of actinomycetes from the DSMZ collection.</title>
        <authorList>
            <person name="Nouioui I."/>
        </authorList>
    </citation>
    <scope>NUCLEOTIDE SEQUENCE</scope>
    <source>
        <strain evidence="3">DSM 40473</strain>
    </source>
</reference>
<dbReference type="Pfam" id="PF00085">
    <property type="entry name" value="Thioredoxin"/>
    <property type="match status" value="1"/>
</dbReference>
<organism evidence="3 4">
    <name type="scientific">Streptomyces hesseae</name>
    <dbReference type="NCBI Taxonomy" id="3075519"/>
    <lineage>
        <taxon>Bacteria</taxon>
        <taxon>Bacillati</taxon>
        <taxon>Actinomycetota</taxon>
        <taxon>Actinomycetes</taxon>
        <taxon>Kitasatosporales</taxon>
        <taxon>Streptomycetaceae</taxon>
        <taxon>Streptomyces</taxon>
    </lineage>
</organism>
<protein>
    <submittedName>
        <fullName evidence="3">Thioredoxin family protein</fullName>
    </submittedName>
</protein>
<dbReference type="InterPro" id="IPR036249">
    <property type="entry name" value="Thioredoxin-like_sf"/>
</dbReference>